<dbReference type="AlphaFoldDB" id="A0A8J3CPT0"/>
<dbReference type="EMBL" id="BMZH01000001">
    <property type="protein sequence ID" value="GHA83188.1"/>
    <property type="molecule type" value="Genomic_DNA"/>
</dbReference>
<feature type="chain" id="PRO_5035279877" evidence="1">
    <location>
        <begin position="23"/>
        <end position="239"/>
    </location>
</feature>
<accession>A0A8J3CPT0</accession>
<dbReference type="Gene3D" id="3.30.70.2970">
    <property type="entry name" value="Protein of unknown function (DUF541), domain 2"/>
    <property type="match status" value="1"/>
</dbReference>
<keyword evidence="1" id="KW-0732">Signal</keyword>
<comment type="caution">
    <text evidence="2">The sequence shown here is derived from an EMBL/GenBank/DDBJ whole genome shotgun (WGS) entry which is preliminary data.</text>
</comment>
<gene>
    <name evidence="2" type="ORF">GCM10009069_03100</name>
</gene>
<evidence type="ECO:0000313" key="3">
    <source>
        <dbReference type="Proteomes" id="UP000634004"/>
    </source>
</evidence>
<feature type="signal peptide" evidence="1">
    <location>
        <begin position="1"/>
        <end position="22"/>
    </location>
</feature>
<reference evidence="2" key="1">
    <citation type="journal article" date="2014" name="Int. J. Syst. Evol. Microbiol.">
        <title>Complete genome sequence of Corynebacterium casei LMG S-19264T (=DSM 44701T), isolated from a smear-ripened cheese.</title>
        <authorList>
            <consortium name="US DOE Joint Genome Institute (JGI-PGF)"/>
            <person name="Walter F."/>
            <person name="Albersmeier A."/>
            <person name="Kalinowski J."/>
            <person name="Ruckert C."/>
        </authorList>
    </citation>
    <scope>NUCLEOTIDE SEQUENCE</scope>
    <source>
        <strain evidence="2">KCTC 32513</strain>
    </source>
</reference>
<evidence type="ECO:0000256" key="1">
    <source>
        <dbReference type="SAM" id="SignalP"/>
    </source>
</evidence>
<dbReference type="Pfam" id="PF04402">
    <property type="entry name" value="SIMPL"/>
    <property type="match status" value="1"/>
</dbReference>
<organism evidence="2 3">
    <name type="scientific">Algimonas arctica</name>
    <dbReference type="NCBI Taxonomy" id="1479486"/>
    <lineage>
        <taxon>Bacteria</taxon>
        <taxon>Pseudomonadati</taxon>
        <taxon>Pseudomonadota</taxon>
        <taxon>Alphaproteobacteria</taxon>
        <taxon>Maricaulales</taxon>
        <taxon>Robiginitomaculaceae</taxon>
        <taxon>Algimonas</taxon>
    </lineage>
</organism>
<dbReference type="InterPro" id="IPR007497">
    <property type="entry name" value="SIMPL/DUF541"/>
</dbReference>
<name>A0A8J3CPT0_9PROT</name>
<protein>
    <submittedName>
        <fullName evidence="2">Membrane protein</fullName>
    </submittedName>
</protein>
<proteinExistence type="predicted"/>
<sequence length="239" mass="25263">MSRLLPTLLVSAAMALPTAALAHSPQTEMPGVIHVTASANVDVIPDLVSVSAGVQSDGKTAQEAMARNSELMRNVFATLAANGIAERDISTTNLNLSPRYDYEQRTNGQPLLVGYRASNQITIASRDLNQTGQLIDSLLQAGLNNINGVNFTVSEPEAAQAQARAAAIEKAKIKARTMAQSANVRLGRLLSLQEGSSPSPIRYNEGMMARSMSADSAPPLAPGEREIGSTVTMSYAILD</sequence>
<keyword evidence="3" id="KW-1185">Reference proteome</keyword>
<evidence type="ECO:0000313" key="2">
    <source>
        <dbReference type="EMBL" id="GHA83188.1"/>
    </source>
</evidence>
<dbReference type="Gene3D" id="3.30.110.170">
    <property type="entry name" value="Protein of unknown function (DUF541), domain 1"/>
    <property type="match status" value="1"/>
</dbReference>
<dbReference type="Proteomes" id="UP000634004">
    <property type="component" value="Unassembled WGS sequence"/>
</dbReference>
<reference evidence="2" key="2">
    <citation type="submission" date="2020-09" db="EMBL/GenBank/DDBJ databases">
        <authorList>
            <person name="Sun Q."/>
            <person name="Kim S."/>
        </authorList>
    </citation>
    <scope>NUCLEOTIDE SEQUENCE</scope>
    <source>
        <strain evidence="2">KCTC 32513</strain>
    </source>
</reference>
<dbReference type="GO" id="GO:0006974">
    <property type="term" value="P:DNA damage response"/>
    <property type="evidence" value="ECO:0007669"/>
    <property type="project" value="TreeGrafter"/>
</dbReference>
<dbReference type="PANTHER" id="PTHR34387">
    <property type="entry name" value="SLR1258 PROTEIN"/>
    <property type="match status" value="1"/>
</dbReference>
<dbReference type="InterPro" id="IPR052022">
    <property type="entry name" value="26kDa_periplasmic_antigen"/>
</dbReference>
<dbReference type="RefSeq" id="WP_189494689.1">
    <property type="nucleotide sequence ID" value="NZ_BMZH01000001.1"/>
</dbReference>
<dbReference type="PANTHER" id="PTHR34387:SF1">
    <property type="entry name" value="PERIPLASMIC IMMUNOGENIC PROTEIN"/>
    <property type="match status" value="1"/>
</dbReference>